<keyword evidence="5" id="KW-0539">Nucleus</keyword>
<evidence type="ECO:0000256" key="2">
    <source>
        <dbReference type="ARBA" id="ARBA00004496"/>
    </source>
</evidence>
<dbReference type="PANTHER" id="PTHR23285">
    <property type="entry name" value="RING FINGER AND KH DOMAIN CONTAINING PROTEIN 1"/>
    <property type="match status" value="1"/>
</dbReference>
<feature type="compositionally biased region" description="Basic residues" evidence="7">
    <location>
        <begin position="146"/>
        <end position="165"/>
    </location>
</feature>
<dbReference type="CDD" id="cd22423">
    <property type="entry name" value="KH-I_MEX3_rpt1"/>
    <property type="match status" value="1"/>
</dbReference>
<dbReference type="Gene3D" id="3.30.1370.10">
    <property type="entry name" value="K Homology domain, type 1"/>
    <property type="match status" value="2"/>
</dbReference>
<evidence type="ECO:0000256" key="7">
    <source>
        <dbReference type="SAM" id="MobiDB-lite"/>
    </source>
</evidence>
<dbReference type="CDD" id="cd22424">
    <property type="entry name" value="KH-I_MEX3_rpt2"/>
    <property type="match status" value="1"/>
</dbReference>
<dbReference type="FunFam" id="3.30.1370.10:FF:000012">
    <property type="entry name" value="Mex-3 RNA-binding family member D"/>
    <property type="match status" value="1"/>
</dbReference>
<dbReference type="GO" id="GO:0005737">
    <property type="term" value="C:cytoplasm"/>
    <property type="evidence" value="ECO:0007669"/>
    <property type="project" value="UniProtKB-SubCell"/>
</dbReference>
<feature type="compositionally biased region" description="Polar residues" evidence="7">
    <location>
        <begin position="521"/>
        <end position="530"/>
    </location>
</feature>
<evidence type="ECO:0000313" key="10">
    <source>
        <dbReference type="Proteomes" id="UP000198287"/>
    </source>
</evidence>
<dbReference type="PANTHER" id="PTHR23285:SF7">
    <property type="entry name" value="LD09246P1"/>
    <property type="match status" value="1"/>
</dbReference>
<feature type="region of interest" description="Disordered" evidence="7">
    <location>
        <begin position="146"/>
        <end position="174"/>
    </location>
</feature>
<dbReference type="AlphaFoldDB" id="A0A226F1T7"/>
<organism evidence="9 10">
    <name type="scientific">Folsomia candida</name>
    <name type="common">Springtail</name>
    <dbReference type="NCBI Taxonomy" id="158441"/>
    <lineage>
        <taxon>Eukaryota</taxon>
        <taxon>Metazoa</taxon>
        <taxon>Ecdysozoa</taxon>
        <taxon>Arthropoda</taxon>
        <taxon>Hexapoda</taxon>
        <taxon>Collembola</taxon>
        <taxon>Entomobryomorpha</taxon>
        <taxon>Isotomoidea</taxon>
        <taxon>Isotomidae</taxon>
        <taxon>Proisotominae</taxon>
        <taxon>Folsomia</taxon>
    </lineage>
</organism>
<keyword evidence="4" id="KW-0677">Repeat</keyword>
<protein>
    <submittedName>
        <fullName evidence="9">RNA-binding protein MEX3B</fullName>
    </submittedName>
</protein>
<dbReference type="OrthoDB" id="427410at2759"/>
<gene>
    <name evidence="9" type="ORF">Fcan01_02863</name>
</gene>
<feature type="domain" description="K Homology" evidence="8">
    <location>
        <begin position="194"/>
        <end position="262"/>
    </location>
</feature>
<dbReference type="STRING" id="158441.A0A226F1T7"/>
<dbReference type="PROSITE" id="PS50084">
    <property type="entry name" value="KH_TYPE_1"/>
    <property type="match status" value="2"/>
</dbReference>
<evidence type="ECO:0000313" key="9">
    <source>
        <dbReference type="EMBL" id="OXA63384.1"/>
    </source>
</evidence>
<evidence type="ECO:0000259" key="8">
    <source>
        <dbReference type="SMART" id="SM00322"/>
    </source>
</evidence>
<dbReference type="GO" id="GO:0005634">
    <property type="term" value="C:nucleus"/>
    <property type="evidence" value="ECO:0007669"/>
    <property type="project" value="UniProtKB-SubCell"/>
</dbReference>
<dbReference type="Proteomes" id="UP000198287">
    <property type="component" value="Unassembled WGS sequence"/>
</dbReference>
<accession>A0A226F1T7</accession>
<keyword evidence="6" id="KW-0694">RNA-binding</keyword>
<dbReference type="EMBL" id="LNIX01000001">
    <property type="protein sequence ID" value="OXA63384.1"/>
    <property type="molecule type" value="Genomic_DNA"/>
</dbReference>
<comment type="subcellular location">
    <subcellularLocation>
        <location evidence="2">Cytoplasm</location>
    </subcellularLocation>
    <subcellularLocation>
        <location evidence="1">Nucleus</location>
    </subcellularLocation>
</comment>
<dbReference type="InterPro" id="IPR036612">
    <property type="entry name" value="KH_dom_type_1_sf"/>
</dbReference>
<name>A0A226F1T7_FOLCA</name>
<evidence type="ECO:0000256" key="3">
    <source>
        <dbReference type="ARBA" id="ARBA00022490"/>
    </source>
</evidence>
<dbReference type="InterPro" id="IPR047227">
    <property type="entry name" value="MEX3"/>
</dbReference>
<dbReference type="InterPro" id="IPR004087">
    <property type="entry name" value="KH_dom"/>
</dbReference>
<dbReference type="InterPro" id="IPR047226">
    <property type="entry name" value="KH-I_MEX3_rpt2"/>
</dbReference>
<comment type="caution">
    <text evidence="9">The sequence shown here is derived from an EMBL/GenBank/DDBJ whole genome shotgun (WGS) entry which is preliminary data.</text>
</comment>
<dbReference type="GO" id="GO:0010468">
    <property type="term" value="P:regulation of gene expression"/>
    <property type="evidence" value="ECO:0007669"/>
    <property type="project" value="UniProtKB-ARBA"/>
</dbReference>
<dbReference type="SUPFAM" id="SSF54791">
    <property type="entry name" value="Eukaryotic type KH-domain (KH-domain type I)"/>
    <property type="match status" value="2"/>
</dbReference>
<reference evidence="9 10" key="1">
    <citation type="submission" date="2015-12" db="EMBL/GenBank/DDBJ databases">
        <title>The genome of Folsomia candida.</title>
        <authorList>
            <person name="Faddeeva A."/>
            <person name="Derks M.F."/>
            <person name="Anvar Y."/>
            <person name="Smit S."/>
            <person name="Van Straalen N."/>
            <person name="Roelofs D."/>
        </authorList>
    </citation>
    <scope>NUCLEOTIDE SEQUENCE [LARGE SCALE GENOMIC DNA]</scope>
    <source>
        <strain evidence="9 10">VU population</strain>
        <tissue evidence="9">Whole body</tissue>
    </source>
</reference>
<evidence type="ECO:0000256" key="6">
    <source>
        <dbReference type="PROSITE-ProRule" id="PRU00117"/>
    </source>
</evidence>
<dbReference type="OMA" id="YSMANGC"/>
<evidence type="ECO:0000256" key="4">
    <source>
        <dbReference type="ARBA" id="ARBA00022737"/>
    </source>
</evidence>
<evidence type="ECO:0000256" key="1">
    <source>
        <dbReference type="ARBA" id="ARBA00004123"/>
    </source>
</evidence>
<feature type="region of interest" description="Disordered" evidence="7">
    <location>
        <begin position="502"/>
        <end position="530"/>
    </location>
</feature>
<dbReference type="GO" id="GO:0003723">
    <property type="term" value="F:RNA binding"/>
    <property type="evidence" value="ECO:0007669"/>
    <property type="project" value="UniProtKB-UniRule"/>
</dbReference>
<dbReference type="InterPro" id="IPR047228">
    <property type="entry name" value="KH-I_MEX3_rpt1"/>
</dbReference>
<proteinExistence type="predicted"/>
<dbReference type="SMART" id="SM00322">
    <property type="entry name" value="KH"/>
    <property type="match status" value="2"/>
</dbReference>
<feature type="domain" description="K Homology" evidence="8">
    <location>
        <begin position="287"/>
        <end position="354"/>
    </location>
</feature>
<dbReference type="Pfam" id="PF00013">
    <property type="entry name" value="KH_1"/>
    <property type="match status" value="2"/>
</dbReference>
<dbReference type="InterPro" id="IPR004088">
    <property type="entry name" value="KH_dom_type_1"/>
</dbReference>
<keyword evidence="3" id="KW-0963">Cytoplasm</keyword>
<evidence type="ECO:0000256" key="5">
    <source>
        <dbReference type="ARBA" id="ARBA00023242"/>
    </source>
</evidence>
<keyword evidence="10" id="KW-1185">Reference proteome</keyword>
<sequence>MIQSHSSARFGRTCLSLSVSLLHHFFSINYFQLLSLPQHASKYIPQPVSFGDMDHGGLQYHTPSSANTSCSSGMGGGSLIDEDQRALLASACKRRVDPQDSYIELQLALELSMLGLSEGGSLSSLHQLAASMGNDHNAGHNVHSLMHHHQQQQHHHQQQQHHNMHHNQLQNSNSDDIYSMANGCGGDMLPKKSQNMTECVPVPSSEHVAEIVGRQGCKIKALRAKTNTYIKTPVRGEEPVFVVTGRKEDVAAAKREILSAADHFSQIRASRKSGAGSGPAAPAPVPGQITLQVAVPYRVVGLVVGPKGATIKRIQQQTHTYIVTPSREKDPVFEVTGLPDNVQVAKREIEAHIAIRTGSFPMDQNPMLDSDLSPVDILANLYKNGIGSLGNLGLEGLGLVSQLGAINSLSSSLSSVTGNGHGVGAALAQNGNSVGSIGSSSSGGGSLSSLNSLNGGFSTKVGIGNHGQSADNGFFAHQALSDLTFSLMDNSSSTVVANNQTNGFMSSSRSEDSYLFGGSGPNSIEEGSNSQTKITDHMYAPTNNSVGSSLWGSFDSEFQHSSRDEGLGDSPTLETALAASNLISLQ</sequence>